<sequence length="96" mass="10331">MRYRLTFVSGLAVGYVLGARAGRERYEQIIKGVRRIAENPAVRNAGEAAALSGRQAASKAADAVQGRLPSSVGDRFRTARDYRARAGSDWGAEAPH</sequence>
<name>A0ABS3XTV9_9ACTN</name>
<comment type="caution">
    <text evidence="1">The sequence shown here is derived from an EMBL/GenBank/DDBJ whole genome shotgun (WGS) entry which is preliminary data.</text>
</comment>
<proteinExistence type="predicted"/>
<evidence type="ECO:0000313" key="2">
    <source>
        <dbReference type="Proteomes" id="UP000721954"/>
    </source>
</evidence>
<dbReference type="EMBL" id="JAFFZM010000005">
    <property type="protein sequence ID" value="MBO8198745.1"/>
    <property type="molecule type" value="Genomic_DNA"/>
</dbReference>
<reference evidence="1 2" key="1">
    <citation type="submission" date="2021-02" db="EMBL/GenBank/DDBJ databases">
        <title>Streptomyces spirodelae sp. nov., isolated from duckweed.</title>
        <authorList>
            <person name="Saimee Y."/>
            <person name="Duangmal K."/>
        </authorList>
    </citation>
    <scope>NUCLEOTIDE SEQUENCE [LARGE SCALE GENOMIC DNA]</scope>
    <source>
        <strain evidence="1 2">DSM 42105</strain>
    </source>
</reference>
<dbReference type="Proteomes" id="UP000721954">
    <property type="component" value="Unassembled WGS sequence"/>
</dbReference>
<protein>
    <submittedName>
        <fullName evidence="1">YtxH domain-containing protein</fullName>
    </submittedName>
</protein>
<accession>A0ABS3XTV9</accession>
<evidence type="ECO:0000313" key="1">
    <source>
        <dbReference type="EMBL" id="MBO8198745.1"/>
    </source>
</evidence>
<gene>
    <name evidence="1" type="ORF">JW613_10570</name>
</gene>
<keyword evidence="2" id="KW-1185">Reference proteome</keyword>
<dbReference type="GeneID" id="96259051"/>
<organism evidence="1 2">
    <name type="scientific">Streptomyces smyrnaeus</name>
    <dbReference type="NCBI Taxonomy" id="1387713"/>
    <lineage>
        <taxon>Bacteria</taxon>
        <taxon>Bacillati</taxon>
        <taxon>Actinomycetota</taxon>
        <taxon>Actinomycetes</taxon>
        <taxon>Kitasatosporales</taxon>
        <taxon>Streptomycetaceae</taxon>
        <taxon>Streptomyces</taxon>
    </lineage>
</organism>
<dbReference type="RefSeq" id="WP_099880540.1">
    <property type="nucleotide sequence ID" value="NZ_JAFFZM010000005.1"/>
</dbReference>